<gene>
    <name evidence="2" type="ORF">PIIN_08014</name>
</gene>
<feature type="region of interest" description="Disordered" evidence="1">
    <location>
        <begin position="62"/>
        <end position="165"/>
    </location>
</feature>
<dbReference type="AlphaFoldDB" id="G4TRW7"/>
<reference evidence="2 3" key="1">
    <citation type="journal article" date="2011" name="PLoS Pathog.">
        <title>Endophytic Life Strategies Decoded by Genome and Transcriptome Analyses of the Mutualistic Root Symbiont Piriformospora indica.</title>
        <authorList>
            <person name="Zuccaro A."/>
            <person name="Lahrmann U."/>
            <person name="Guldener U."/>
            <person name="Langen G."/>
            <person name="Pfiffi S."/>
            <person name="Biedenkopf D."/>
            <person name="Wong P."/>
            <person name="Samans B."/>
            <person name="Grimm C."/>
            <person name="Basiewicz M."/>
            <person name="Murat C."/>
            <person name="Martin F."/>
            <person name="Kogel K.H."/>
        </authorList>
    </citation>
    <scope>NUCLEOTIDE SEQUENCE [LARGE SCALE GENOMIC DNA]</scope>
    <source>
        <strain evidence="2 3">DSM 11827</strain>
    </source>
</reference>
<feature type="compositionally biased region" description="Basic residues" evidence="1">
    <location>
        <begin position="64"/>
        <end position="73"/>
    </location>
</feature>
<dbReference type="InParanoid" id="G4TRW7"/>
<evidence type="ECO:0000313" key="2">
    <source>
        <dbReference type="EMBL" id="CCA74060.1"/>
    </source>
</evidence>
<dbReference type="OrthoDB" id="3268346at2759"/>
<feature type="compositionally biased region" description="Polar residues" evidence="1">
    <location>
        <begin position="83"/>
        <end position="93"/>
    </location>
</feature>
<feature type="compositionally biased region" description="Basic and acidic residues" evidence="1">
    <location>
        <begin position="1"/>
        <end position="16"/>
    </location>
</feature>
<evidence type="ECO:0000256" key="1">
    <source>
        <dbReference type="SAM" id="MobiDB-lite"/>
    </source>
</evidence>
<evidence type="ECO:0000313" key="3">
    <source>
        <dbReference type="Proteomes" id="UP000007148"/>
    </source>
</evidence>
<organism evidence="2 3">
    <name type="scientific">Serendipita indica (strain DSM 11827)</name>
    <name type="common">Root endophyte fungus</name>
    <name type="synonym">Piriformospora indica</name>
    <dbReference type="NCBI Taxonomy" id="1109443"/>
    <lineage>
        <taxon>Eukaryota</taxon>
        <taxon>Fungi</taxon>
        <taxon>Dikarya</taxon>
        <taxon>Basidiomycota</taxon>
        <taxon>Agaricomycotina</taxon>
        <taxon>Agaricomycetes</taxon>
        <taxon>Sebacinales</taxon>
        <taxon>Serendipitaceae</taxon>
        <taxon>Serendipita</taxon>
    </lineage>
</organism>
<feature type="compositionally biased region" description="Low complexity" evidence="1">
    <location>
        <begin position="120"/>
        <end position="134"/>
    </location>
</feature>
<proteinExistence type="predicted"/>
<feature type="region of interest" description="Disordered" evidence="1">
    <location>
        <begin position="1"/>
        <end position="32"/>
    </location>
</feature>
<dbReference type="EMBL" id="CAFZ01000276">
    <property type="protein sequence ID" value="CCA74060.1"/>
    <property type="molecule type" value="Genomic_DNA"/>
</dbReference>
<sequence length="241" mass="26106">MARYESRRVEPRRANTKDSWLTIDWGKPQPPSALHGVMDQIAGTILRDRDLIAQGKREWAKAAAIRRARKRKGGSNSKSGSGTSTPRHSNTLRNPKRDPSRRGGRVAAGARKTSGTPGIKGFFGSLFSSKSKSSSGRKRTTHSSSAAAKRSLTRPGQHGSHSTSKARPILSLDALYHSVISLPRLALSSPVAQPLVNFLGYVTLWFNAYKQMFNNFINPSISALLIGAARPVDSLPAPDPA</sequence>
<accession>G4TRW7</accession>
<dbReference type="HOGENOM" id="CLU_1152164_0_0_1"/>
<protein>
    <submittedName>
        <fullName evidence="2">Uncharacterized protein</fullName>
    </submittedName>
</protein>
<name>G4TRW7_SERID</name>
<comment type="caution">
    <text evidence="2">The sequence shown here is derived from an EMBL/GenBank/DDBJ whole genome shotgun (WGS) entry which is preliminary data.</text>
</comment>
<dbReference type="Proteomes" id="UP000007148">
    <property type="component" value="Unassembled WGS sequence"/>
</dbReference>
<keyword evidence="3" id="KW-1185">Reference proteome</keyword>